<reference evidence="11" key="1">
    <citation type="submission" date="2016-03" db="EMBL/GenBank/DDBJ databases">
        <authorList>
            <person name="Guldener U."/>
        </authorList>
    </citation>
    <scope>NUCLEOTIDE SEQUENCE [LARGE SCALE GENOMIC DNA]</scope>
</reference>
<dbReference type="InterPro" id="IPR036396">
    <property type="entry name" value="Cyt_P450_sf"/>
</dbReference>
<evidence type="ECO:0000256" key="7">
    <source>
        <dbReference type="ARBA" id="ARBA00023033"/>
    </source>
</evidence>
<keyword evidence="5 9" id="KW-0560">Oxidoreductase</keyword>
<dbReference type="Proteomes" id="UP000177625">
    <property type="component" value="Unassembled WGS sequence"/>
</dbReference>
<evidence type="ECO:0000256" key="5">
    <source>
        <dbReference type="ARBA" id="ARBA00023002"/>
    </source>
</evidence>
<evidence type="ECO:0000256" key="6">
    <source>
        <dbReference type="ARBA" id="ARBA00023004"/>
    </source>
</evidence>
<keyword evidence="4 8" id="KW-0479">Metal-binding</keyword>
<dbReference type="InterPro" id="IPR002401">
    <property type="entry name" value="Cyt_P450_E_grp-I"/>
</dbReference>
<evidence type="ECO:0000313" key="10">
    <source>
        <dbReference type="EMBL" id="CZT52943.1"/>
    </source>
</evidence>
<accession>A0A1E1MV43</accession>
<keyword evidence="7 9" id="KW-0503">Monooxygenase</keyword>
<dbReference type="InterPro" id="IPR017972">
    <property type="entry name" value="Cyt_P450_CS"/>
</dbReference>
<evidence type="ECO:0000256" key="3">
    <source>
        <dbReference type="ARBA" id="ARBA00022617"/>
    </source>
</evidence>
<organism evidence="10 11">
    <name type="scientific">Rhynchosporium secalis</name>
    <name type="common">Barley scald fungus</name>
    <dbReference type="NCBI Taxonomy" id="38038"/>
    <lineage>
        <taxon>Eukaryota</taxon>
        <taxon>Fungi</taxon>
        <taxon>Dikarya</taxon>
        <taxon>Ascomycota</taxon>
        <taxon>Pezizomycotina</taxon>
        <taxon>Leotiomycetes</taxon>
        <taxon>Helotiales</taxon>
        <taxon>Ploettnerulaceae</taxon>
        <taxon>Rhynchosporium</taxon>
    </lineage>
</organism>
<name>A0A1E1MV43_RHYSE</name>
<dbReference type="PANTHER" id="PTHR24305">
    <property type="entry name" value="CYTOCHROME P450"/>
    <property type="match status" value="1"/>
</dbReference>
<proteinExistence type="inferred from homology"/>
<evidence type="ECO:0000313" key="11">
    <source>
        <dbReference type="Proteomes" id="UP000177625"/>
    </source>
</evidence>
<dbReference type="GO" id="GO:0020037">
    <property type="term" value="F:heme binding"/>
    <property type="evidence" value="ECO:0007669"/>
    <property type="project" value="InterPro"/>
</dbReference>
<dbReference type="FunFam" id="1.10.630.10:FF:000047">
    <property type="entry name" value="Cytochrome P450 monooxygenase"/>
    <property type="match status" value="1"/>
</dbReference>
<dbReference type="GO" id="GO:0005506">
    <property type="term" value="F:iron ion binding"/>
    <property type="evidence" value="ECO:0007669"/>
    <property type="project" value="InterPro"/>
</dbReference>
<sequence length="501" mass="57886">MISSWRMILLAFSSIALVLIGICIRNIFFHPLRHFPGPLLPRASRVFYLWYDLRGVSHWKVKEWHEKYGPVVRISPDELSYTYAEAWSAIYGFPHRDGTGNFEKDDRWWVKSIGGDDILTADEEGHRRMRRLQSAAFSDRALRLQGPVIEKYTSLLIHRLHGLASTDLPYSATVDINLWYNFTTFDLIGDLAFGEPFHCLRDMKWHWWLTAVFELFRVGTFIRAARRFPTPIFYAILLLIVPKRLLKMREDQYKFGLARVNKRMQQETDRPDFMSYILKIEDENAMTLQETYTAAQVFIAAGSETTASGLTNATYLLLENPHTFQKLKDEIRNSFSEEKFITISSTAHLRYLNAVIDETLRLAPPGPGAFPRKVPKGGRVVCGAFVPGGIAVGIHHLSIGRSPLHFYQPESFVPERWLGEAGIGFENDKKTATQAFSFGPRNCIGKNLALMEMRIIMCRLVWNFDMELHPDSRGWLSRQKMFTTWHKTDMKVRLKARKNMP</sequence>
<dbReference type="InterPro" id="IPR001128">
    <property type="entry name" value="Cyt_P450"/>
</dbReference>
<evidence type="ECO:0000256" key="8">
    <source>
        <dbReference type="PIRSR" id="PIRSR602401-1"/>
    </source>
</evidence>
<dbReference type="Gene3D" id="1.10.630.10">
    <property type="entry name" value="Cytochrome P450"/>
    <property type="match status" value="1"/>
</dbReference>
<dbReference type="Pfam" id="PF00067">
    <property type="entry name" value="p450"/>
    <property type="match status" value="1"/>
</dbReference>
<evidence type="ECO:0000256" key="2">
    <source>
        <dbReference type="ARBA" id="ARBA00010617"/>
    </source>
</evidence>
<dbReference type="EMBL" id="FJVC01000659">
    <property type="protein sequence ID" value="CZT52943.1"/>
    <property type="molecule type" value="Genomic_DNA"/>
</dbReference>
<keyword evidence="6 8" id="KW-0408">Iron</keyword>
<evidence type="ECO:0000256" key="9">
    <source>
        <dbReference type="RuleBase" id="RU000461"/>
    </source>
</evidence>
<dbReference type="InterPro" id="IPR050121">
    <property type="entry name" value="Cytochrome_P450_monoxygenase"/>
</dbReference>
<dbReference type="PROSITE" id="PS00086">
    <property type="entry name" value="CYTOCHROME_P450"/>
    <property type="match status" value="1"/>
</dbReference>
<dbReference type="PRINTS" id="PR00385">
    <property type="entry name" value="P450"/>
</dbReference>
<dbReference type="GO" id="GO:0004497">
    <property type="term" value="F:monooxygenase activity"/>
    <property type="evidence" value="ECO:0007669"/>
    <property type="project" value="UniProtKB-KW"/>
</dbReference>
<evidence type="ECO:0000256" key="4">
    <source>
        <dbReference type="ARBA" id="ARBA00022723"/>
    </source>
</evidence>
<dbReference type="PRINTS" id="PR00463">
    <property type="entry name" value="EP450I"/>
</dbReference>
<evidence type="ECO:0000256" key="1">
    <source>
        <dbReference type="ARBA" id="ARBA00001971"/>
    </source>
</evidence>
<dbReference type="SUPFAM" id="SSF48264">
    <property type="entry name" value="Cytochrome P450"/>
    <property type="match status" value="1"/>
</dbReference>
<dbReference type="CDD" id="cd11058">
    <property type="entry name" value="CYP60B-like"/>
    <property type="match status" value="1"/>
</dbReference>
<dbReference type="PANTHER" id="PTHR24305:SF210">
    <property type="entry name" value="CYTOCHROME P450 MONOOXYGENASE ASQL-RELATED"/>
    <property type="match status" value="1"/>
</dbReference>
<keyword evidence="11" id="KW-1185">Reference proteome</keyword>
<keyword evidence="3 8" id="KW-0349">Heme</keyword>
<dbReference type="GO" id="GO:0016705">
    <property type="term" value="F:oxidoreductase activity, acting on paired donors, with incorporation or reduction of molecular oxygen"/>
    <property type="evidence" value="ECO:0007669"/>
    <property type="project" value="InterPro"/>
</dbReference>
<dbReference type="GO" id="GO:0009403">
    <property type="term" value="P:toxin biosynthetic process"/>
    <property type="evidence" value="ECO:0007669"/>
    <property type="project" value="UniProtKB-ARBA"/>
</dbReference>
<feature type="binding site" description="axial binding residue" evidence="8">
    <location>
        <position position="443"/>
    </location>
    <ligand>
        <name>heme</name>
        <dbReference type="ChEBI" id="CHEBI:30413"/>
    </ligand>
    <ligandPart>
        <name>Fe</name>
        <dbReference type="ChEBI" id="CHEBI:18248"/>
    </ligandPart>
</feature>
<dbReference type="AlphaFoldDB" id="A0A1E1MV43"/>
<comment type="cofactor">
    <cofactor evidence="1 8">
        <name>heme</name>
        <dbReference type="ChEBI" id="CHEBI:30413"/>
    </cofactor>
</comment>
<gene>
    <name evidence="10" type="ORF">RSE6_14354</name>
</gene>
<protein>
    <submittedName>
        <fullName evidence="10">Related to cytochrome P450 CYP3/CYP5/CYP6/CYP9 subfamilies</fullName>
    </submittedName>
</protein>
<comment type="similarity">
    <text evidence="2 9">Belongs to the cytochrome P450 family.</text>
</comment>